<feature type="transmembrane region" description="Helical" evidence="6">
    <location>
        <begin position="196"/>
        <end position="218"/>
    </location>
</feature>
<comment type="similarity">
    <text evidence="2 6">Belongs to the CTL (choline transporter-like) family.</text>
</comment>
<organism evidence="8 9">
    <name type="scientific">Aphis glycines</name>
    <name type="common">Soybean aphid</name>
    <dbReference type="NCBI Taxonomy" id="307491"/>
    <lineage>
        <taxon>Eukaryota</taxon>
        <taxon>Metazoa</taxon>
        <taxon>Ecdysozoa</taxon>
        <taxon>Arthropoda</taxon>
        <taxon>Hexapoda</taxon>
        <taxon>Insecta</taxon>
        <taxon>Pterygota</taxon>
        <taxon>Neoptera</taxon>
        <taxon>Paraneoptera</taxon>
        <taxon>Hemiptera</taxon>
        <taxon>Sternorrhyncha</taxon>
        <taxon>Aphidomorpha</taxon>
        <taxon>Aphidoidea</taxon>
        <taxon>Aphididae</taxon>
        <taxon>Aphidini</taxon>
        <taxon>Aphis</taxon>
        <taxon>Aphis</taxon>
    </lineage>
</organism>
<dbReference type="GO" id="GO:0005886">
    <property type="term" value="C:plasma membrane"/>
    <property type="evidence" value="ECO:0007669"/>
    <property type="project" value="UniProtKB-SubCell"/>
</dbReference>
<feature type="transmembrane region" description="Helical" evidence="6">
    <location>
        <begin position="281"/>
        <end position="306"/>
    </location>
</feature>
<evidence type="ECO:0000256" key="4">
    <source>
        <dbReference type="ARBA" id="ARBA00022989"/>
    </source>
</evidence>
<evidence type="ECO:0000256" key="5">
    <source>
        <dbReference type="ARBA" id="ARBA00023136"/>
    </source>
</evidence>
<dbReference type="Pfam" id="PF04515">
    <property type="entry name" value="Choline_transpo"/>
    <property type="match status" value="1"/>
</dbReference>
<dbReference type="Proteomes" id="UP000475862">
    <property type="component" value="Unassembled WGS sequence"/>
</dbReference>
<feature type="transmembrane region" description="Helical" evidence="6">
    <location>
        <begin position="239"/>
        <end position="261"/>
    </location>
</feature>
<feature type="transmembrane region" description="Helical" evidence="6">
    <location>
        <begin position="172"/>
        <end position="190"/>
    </location>
</feature>
<accession>A0A6G0U211</accession>
<evidence type="ECO:0000256" key="1">
    <source>
        <dbReference type="ARBA" id="ARBA00004141"/>
    </source>
</evidence>
<dbReference type="PANTHER" id="PTHR12385:SF96">
    <property type="entry name" value="CHOLINE TRANSPORTER-LIKE PROTEIN"/>
    <property type="match status" value="1"/>
</dbReference>
<dbReference type="GO" id="GO:0022857">
    <property type="term" value="F:transmembrane transporter activity"/>
    <property type="evidence" value="ECO:0007669"/>
    <property type="project" value="UniProtKB-UniRule"/>
</dbReference>
<dbReference type="InterPro" id="IPR007603">
    <property type="entry name" value="Choline_transptr-like"/>
</dbReference>
<evidence type="ECO:0000256" key="3">
    <source>
        <dbReference type="ARBA" id="ARBA00022692"/>
    </source>
</evidence>
<comment type="function">
    <text evidence="6">Choline transporter.</text>
</comment>
<evidence type="ECO:0000313" key="8">
    <source>
        <dbReference type="EMBL" id="KAE9543151.1"/>
    </source>
</evidence>
<feature type="transmembrane region" description="Helical" evidence="6">
    <location>
        <begin position="389"/>
        <end position="411"/>
    </location>
</feature>
<keyword evidence="3 6" id="KW-0812">Transmembrane</keyword>
<comment type="subcellular location">
    <subcellularLocation>
        <location evidence="6">Cell membrane</location>
        <topology evidence="6">Multi-pass membrane protein</topology>
    </subcellularLocation>
    <subcellularLocation>
        <location evidence="1">Membrane</location>
        <topology evidence="1">Multi-pass membrane protein</topology>
    </subcellularLocation>
</comment>
<keyword evidence="9" id="KW-1185">Reference proteome</keyword>
<keyword evidence="4 6" id="KW-1133">Transmembrane helix</keyword>
<dbReference type="PANTHER" id="PTHR12385">
    <property type="entry name" value="CHOLINE TRANSPORTER-LIKE (SLC FAMILY 44)"/>
    <property type="match status" value="1"/>
</dbReference>
<proteinExistence type="inferred from homology"/>
<name>A0A6G0U211_APHGL</name>
<evidence type="ECO:0000313" key="9">
    <source>
        <dbReference type="Proteomes" id="UP000475862"/>
    </source>
</evidence>
<feature type="region of interest" description="Disordered" evidence="7">
    <location>
        <begin position="1"/>
        <end position="22"/>
    </location>
</feature>
<keyword evidence="5 6" id="KW-0472">Membrane</keyword>
<dbReference type="AlphaFoldDB" id="A0A6G0U211"/>
<dbReference type="OrthoDB" id="420519at2759"/>
<evidence type="ECO:0000256" key="7">
    <source>
        <dbReference type="SAM" id="MobiDB-lite"/>
    </source>
</evidence>
<gene>
    <name evidence="8" type="ORF">AGLY_003062</name>
</gene>
<feature type="transmembrane region" description="Helical" evidence="6">
    <location>
        <begin position="39"/>
        <end position="58"/>
    </location>
</feature>
<protein>
    <recommendedName>
        <fullName evidence="6">Choline transporter-like protein</fullName>
    </recommendedName>
</protein>
<feature type="transmembrane region" description="Helical" evidence="6">
    <location>
        <begin position="338"/>
        <end position="369"/>
    </location>
</feature>
<comment type="caution">
    <text evidence="8">The sequence shown here is derived from an EMBL/GenBank/DDBJ whole genome shotgun (WGS) entry which is preliminary data.</text>
</comment>
<reference evidence="8 9" key="1">
    <citation type="submission" date="2019-08" db="EMBL/GenBank/DDBJ databases">
        <title>The genome of the soybean aphid Biotype 1, its phylome, world population structure and adaptation to the North American continent.</title>
        <authorList>
            <person name="Giordano R."/>
            <person name="Donthu R.K."/>
            <person name="Hernandez A.G."/>
            <person name="Wright C.L."/>
            <person name="Zimin A.V."/>
        </authorList>
    </citation>
    <scope>NUCLEOTIDE SEQUENCE [LARGE SCALE GENOMIC DNA]</scope>
    <source>
        <tissue evidence="8">Whole aphids</tissue>
    </source>
</reference>
<sequence>MGDLFSCCSSSDRVEPSSPDAKANFKGPVKGRSCTDCSFLVLFLFVLISVFGLVIYCTSNGDVNRLFYGFDECGDICGFKNKNSDPKFCSGKDMTNKPFLKIDAPIYKVADLKYVKRECVEKCSDYKDYHEFLHRCIPKGNESTINNILKNSTIGSLFQEVTQDLQHTKWDIIYLCIFAFISSLVIVFLIRFVAGIVVWFVLIGVVVVSISTSIFLWVTWKQKSDSEIKDQVAEQDVNTYFAFALIATISTIIILLIIVAMRSRIALVVQLFKESGKAIQSMPLLLVQPIVTFLFLCLAIILWSYFAVLIQASGSPAFEPLSHNVYYKKDQLMKFARIYNILVLVWVIEFIIGCQHMIIAGSVATWFFTRNKDNVSSPISTSVSYLFNYHLGSVALGSFIIAILQIIRVILNYIDETLKESKNEVAKSLYKVFQCLFSCLQQFLQYLTRNAYIEIGKKYLFTFS</sequence>
<evidence type="ECO:0000256" key="2">
    <source>
        <dbReference type="ARBA" id="ARBA00007168"/>
    </source>
</evidence>
<dbReference type="EMBL" id="VYZN01000009">
    <property type="protein sequence ID" value="KAE9543151.1"/>
    <property type="molecule type" value="Genomic_DNA"/>
</dbReference>
<evidence type="ECO:0000256" key="6">
    <source>
        <dbReference type="RuleBase" id="RU368066"/>
    </source>
</evidence>